<dbReference type="RefSeq" id="WP_172556957.1">
    <property type="nucleotide sequence ID" value="NZ_AP022660.1"/>
</dbReference>
<organism evidence="1 2">
    <name type="scientific">Bacteroides thetaiotaomicron</name>
    <dbReference type="NCBI Taxonomy" id="818"/>
    <lineage>
        <taxon>Bacteria</taxon>
        <taxon>Pseudomonadati</taxon>
        <taxon>Bacteroidota</taxon>
        <taxon>Bacteroidia</taxon>
        <taxon>Bacteroidales</taxon>
        <taxon>Bacteroidaceae</taxon>
        <taxon>Bacteroides</taxon>
    </lineage>
</organism>
<reference evidence="1 2" key="1">
    <citation type="submission" date="2020-02" db="EMBL/GenBank/DDBJ databases">
        <title>Whole-genome sequencing and comparative analysis of the genomes of Bacteroides thetaiotaomicron and Escherichia coli isolated from a healthy resident in Vietnam.</title>
        <authorList>
            <person name="Mohsin M."/>
            <person name="Tanaka K."/>
            <person name="Kawahara R."/>
            <person name="Kondo S."/>
            <person name="Noguchi H."/>
            <person name="Motooka D."/>
            <person name="Nakamura S."/>
            <person name="Khong D.T."/>
            <person name="Nguyen T.N."/>
            <person name="Tran H.T."/>
            <person name="Yamamoto Y."/>
        </authorList>
    </citation>
    <scope>NUCLEOTIDE SEQUENCE [LARGE SCALE GENOMIC DNA]</scope>
    <source>
        <strain evidence="1 2">F9-2</strain>
    </source>
</reference>
<dbReference type="PROSITE" id="PS51257">
    <property type="entry name" value="PROKAR_LIPOPROTEIN"/>
    <property type="match status" value="1"/>
</dbReference>
<dbReference type="NCBIfam" id="NF033852">
    <property type="entry name" value="fulvocin_rel"/>
    <property type="match status" value="1"/>
</dbReference>
<dbReference type="EMBL" id="AP022660">
    <property type="protein sequence ID" value="BCA52283.1"/>
    <property type="molecule type" value="Genomic_DNA"/>
</dbReference>
<name>A0A679HMJ8_BACT4</name>
<proteinExistence type="predicted"/>
<evidence type="ECO:0000313" key="1">
    <source>
        <dbReference type="EMBL" id="BCA52283.1"/>
    </source>
</evidence>
<evidence type="ECO:0000313" key="2">
    <source>
        <dbReference type="Proteomes" id="UP000500882"/>
    </source>
</evidence>
<sequence>MDKRTLLQLLLFSVVIITGCSKYEDEDYSCNKEVNQWAKSNLNEIKKMKVAEWYSINDIVYQKAAYVAFDSNQRKELWLSKLQETLKLDWTNAEKEHISKLIYLIEDNSNLFDNKVSVDDKTDLAIYQWKEYALEQLRWDHELIFSIIKTPEKLNANKKLDTSLYKTPATKNNSESDGNKQPLCNCNSNESHKWFLCSLWFHKCHIGVCEVRSKDCGDLWLYECNGLCV</sequence>
<accession>A0A679HMJ8</accession>
<gene>
    <name evidence="1" type="ORF">BatF92_42250</name>
</gene>
<dbReference type="Proteomes" id="UP000500882">
    <property type="component" value="Chromosome"/>
</dbReference>
<dbReference type="AlphaFoldDB" id="A0A679HMJ8"/>
<evidence type="ECO:0008006" key="3">
    <source>
        <dbReference type="Google" id="ProtNLM"/>
    </source>
</evidence>
<protein>
    <recommendedName>
        <fullName evidence="3">Lipoprotein</fullName>
    </recommendedName>
</protein>